<protein>
    <recommendedName>
        <fullName evidence="12">Imidazole glycerol phosphate synthase subunit HisH</fullName>
        <ecNumber evidence="12">4.3.2.10</ecNumber>
    </recommendedName>
    <alternativeName>
        <fullName evidence="12">IGP synthase glutaminase subunit</fullName>
        <ecNumber evidence="12">3.5.1.2</ecNumber>
    </alternativeName>
    <alternativeName>
        <fullName evidence="12">IGP synthase subunit HisH</fullName>
    </alternativeName>
    <alternativeName>
        <fullName evidence="12">ImGP synthase subunit HisH</fullName>
        <shortName evidence="12">IGPS subunit HisH</shortName>
    </alternativeName>
</protein>
<gene>
    <name evidence="12 15" type="primary">hisH</name>
    <name evidence="15" type="ORF">GCM10007067_07810</name>
</gene>
<evidence type="ECO:0000256" key="4">
    <source>
        <dbReference type="ARBA" id="ARBA00022490"/>
    </source>
</evidence>
<dbReference type="Proteomes" id="UP000646426">
    <property type="component" value="Unassembled WGS sequence"/>
</dbReference>
<dbReference type="PANTHER" id="PTHR42701">
    <property type="entry name" value="IMIDAZOLE GLYCEROL PHOSPHATE SYNTHASE SUBUNIT HISH"/>
    <property type="match status" value="1"/>
</dbReference>
<keyword evidence="8 12" id="KW-0368">Histidine biosynthesis</keyword>
<dbReference type="PROSITE" id="PS51273">
    <property type="entry name" value="GATASE_TYPE_1"/>
    <property type="match status" value="1"/>
</dbReference>
<keyword evidence="5 12" id="KW-0028">Amino-acid biosynthesis</keyword>
<dbReference type="GO" id="GO:0000105">
    <property type="term" value="P:L-histidine biosynthetic process"/>
    <property type="evidence" value="ECO:0007669"/>
    <property type="project" value="UniProtKB-UniRule"/>
</dbReference>
<evidence type="ECO:0000256" key="3">
    <source>
        <dbReference type="ARBA" id="ARBA00011152"/>
    </source>
</evidence>
<dbReference type="PIRSF" id="PIRSF000495">
    <property type="entry name" value="Amidotransf_hisH"/>
    <property type="match status" value="1"/>
</dbReference>
<dbReference type="AlphaFoldDB" id="A0A918W7R6"/>
<dbReference type="CDD" id="cd01748">
    <property type="entry name" value="GATase1_IGP_Synthase"/>
    <property type="match status" value="1"/>
</dbReference>
<evidence type="ECO:0000256" key="11">
    <source>
        <dbReference type="ARBA" id="ARBA00049534"/>
    </source>
</evidence>
<dbReference type="EC" id="4.3.2.10" evidence="12"/>
<evidence type="ECO:0000256" key="7">
    <source>
        <dbReference type="ARBA" id="ARBA00022962"/>
    </source>
</evidence>
<dbReference type="InterPro" id="IPR010139">
    <property type="entry name" value="Imidazole-glycPsynth_HisH"/>
</dbReference>
<feature type="active site" evidence="12 13">
    <location>
        <position position="178"/>
    </location>
</feature>
<dbReference type="NCBIfam" id="TIGR01855">
    <property type="entry name" value="IMP_synth_hisH"/>
    <property type="match status" value="1"/>
</dbReference>
<keyword evidence="9 12" id="KW-0456">Lyase</keyword>
<proteinExistence type="inferred from homology"/>
<feature type="active site" description="Nucleophile" evidence="12 13">
    <location>
        <position position="77"/>
    </location>
</feature>
<evidence type="ECO:0000259" key="14">
    <source>
        <dbReference type="Pfam" id="PF00117"/>
    </source>
</evidence>
<feature type="active site" evidence="12 13">
    <location>
        <position position="180"/>
    </location>
</feature>
<dbReference type="Gene3D" id="3.40.50.880">
    <property type="match status" value="1"/>
</dbReference>
<evidence type="ECO:0000256" key="12">
    <source>
        <dbReference type="HAMAP-Rule" id="MF_00278"/>
    </source>
</evidence>
<dbReference type="InterPro" id="IPR029062">
    <property type="entry name" value="Class_I_gatase-like"/>
</dbReference>
<comment type="catalytic activity">
    <reaction evidence="11 12">
        <text>L-glutamine + H2O = L-glutamate + NH4(+)</text>
        <dbReference type="Rhea" id="RHEA:15889"/>
        <dbReference type="ChEBI" id="CHEBI:15377"/>
        <dbReference type="ChEBI" id="CHEBI:28938"/>
        <dbReference type="ChEBI" id="CHEBI:29985"/>
        <dbReference type="ChEBI" id="CHEBI:58359"/>
        <dbReference type="EC" id="3.5.1.2"/>
    </reaction>
</comment>
<dbReference type="InterPro" id="IPR017926">
    <property type="entry name" value="GATASE"/>
</dbReference>
<comment type="caution">
    <text evidence="15">The sequence shown here is derived from an EMBL/GenBank/DDBJ whole genome shotgun (WGS) entry which is preliminary data.</text>
</comment>
<comment type="subunit">
    <text evidence="3 12">Heterodimer of HisH and HisF.</text>
</comment>
<organism evidence="15 16">
    <name type="scientific">Cognatilysobacter bugurensis</name>
    <dbReference type="NCBI Taxonomy" id="543356"/>
    <lineage>
        <taxon>Bacteria</taxon>
        <taxon>Pseudomonadati</taxon>
        <taxon>Pseudomonadota</taxon>
        <taxon>Gammaproteobacteria</taxon>
        <taxon>Lysobacterales</taxon>
        <taxon>Lysobacteraceae</taxon>
        <taxon>Cognatilysobacter</taxon>
    </lineage>
</organism>
<comment type="pathway">
    <text evidence="2 12">Amino-acid biosynthesis; L-histidine biosynthesis; L-histidine from 5-phospho-alpha-D-ribose 1-diphosphate: step 5/9.</text>
</comment>
<dbReference type="GO" id="GO:0005737">
    <property type="term" value="C:cytoplasm"/>
    <property type="evidence" value="ECO:0007669"/>
    <property type="project" value="UniProtKB-SubCell"/>
</dbReference>
<reference evidence="15" key="2">
    <citation type="submission" date="2020-09" db="EMBL/GenBank/DDBJ databases">
        <authorList>
            <person name="Sun Q."/>
            <person name="Kim S."/>
        </authorList>
    </citation>
    <scope>NUCLEOTIDE SEQUENCE</scope>
    <source>
        <strain evidence="15">KCTC 23077</strain>
    </source>
</reference>
<keyword evidence="7 12" id="KW-0315">Glutamine amidotransferase</keyword>
<evidence type="ECO:0000256" key="2">
    <source>
        <dbReference type="ARBA" id="ARBA00005091"/>
    </source>
</evidence>
<comment type="function">
    <text evidence="12">IGPS catalyzes the conversion of PRFAR and glutamine to IGP, AICAR and glutamate. The HisH subunit catalyzes the hydrolysis of glutamine to glutamate and ammonia as part of the synthesis of IGP and AICAR. The resulting ammonia molecule is channeled to the active site of HisF.</text>
</comment>
<evidence type="ECO:0000256" key="13">
    <source>
        <dbReference type="PIRSR" id="PIRSR000495-1"/>
    </source>
</evidence>
<evidence type="ECO:0000256" key="1">
    <source>
        <dbReference type="ARBA" id="ARBA00004496"/>
    </source>
</evidence>
<sequence length="199" mass="21047">MDVALIDSGGTNIGSVRYALERLGASAHLTSDPEAIRRADRVILPGVGAAAPGMARLRELGLVDVVRSLRQPLLGVCLGMQLLFESSEEGDVECLGVLPGRVRRIPNAPGIRVPHMGWNALQPRGDDPLLAGIDAGEQAYFVHSYAAPVTSDTLVTSTHGIEFAAVVRRGNRHGAQFHPERSASVGARLLENFLSGVAA</sequence>
<evidence type="ECO:0000256" key="10">
    <source>
        <dbReference type="ARBA" id="ARBA00047838"/>
    </source>
</evidence>
<comment type="subcellular location">
    <subcellularLocation>
        <location evidence="1 12">Cytoplasm</location>
    </subcellularLocation>
</comment>
<dbReference type="EMBL" id="BMYD01000001">
    <property type="protein sequence ID" value="GHA73498.1"/>
    <property type="molecule type" value="Genomic_DNA"/>
</dbReference>
<dbReference type="GO" id="GO:0016829">
    <property type="term" value="F:lyase activity"/>
    <property type="evidence" value="ECO:0007669"/>
    <property type="project" value="UniProtKB-KW"/>
</dbReference>
<dbReference type="SUPFAM" id="SSF52317">
    <property type="entry name" value="Class I glutamine amidotransferase-like"/>
    <property type="match status" value="1"/>
</dbReference>
<name>A0A918W7R6_9GAMM</name>
<evidence type="ECO:0000256" key="8">
    <source>
        <dbReference type="ARBA" id="ARBA00023102"/>
    </source>
</evidence>
<dbReference type="EC" id="3.5.1.2" evidence="12"/>
<keyword evidence="16" id="KW-1185">Reference proteome</keyword>
<evidence type="ECO:0000313" key="16">
    <source>
        <dbReference type="Proteomes" id="UP000646426"/>
    </source>
</evidence>
<evidence type="ECO:0000256" key="9">
    <source>
        <dbReference type="ARBA" id="ARBA00023239"/>
    </source>
</evidence>
<dbReference type="PANTHER" id="PTHR42701:SF1">
    <property type="entry name" value="IMIDAZOLE GLYCEROL PHOSPHATE SYNTHASE SUBUNIT HISH"/>
    <property type="match status" value="1"/>
</dbReference>
<dbReference type="GO" id="GO:0004359">
    <property type="term" value="F:glutaminase activity"/>
    <property type="evidence" value="ECO:0007669"/>
    <property type="project" value="UniProtKB-EC"/>
</dbReference>
<accession>A0A918W7R6</accession>
<evidence type="ECO:0000256" key="5">
    <source>
        <dbReference type="ARBA" id="ARBA00022605"/>
    </source>
</evidence>
<evidence type="ECO:0000313" key="15">
    <source>
        <dbReference type="EMBL" id="GHA73498.1"/>
    </source>
</evidence>
<keyword evidence="6 12" id="KW-0378">Hydrolase</keyword>
<dbReference type="RefSeq" id="WP_189453503.1">
    <property type="nucleotide sequence ID" value="NZ_BMYD01000001.1"/>
</dbReference>
<keyword evidence="4 12" id="KW-0963">Cytoplasm</keyword>
<feature type="domain" description="Glutamine amidotransferase" evidence="14">
    <location>
        <begin position="5"/>
        <end position="194"/>
    </location>
</feature>
<dbReference type="HAMAP" id="MF_00278">
    <property type="entry name" value="HisH"/>
    <property type="match status" value="1"/>
</dbReference>
<dbReference type="Pfam" id="PF00117">
    <property type="entry name" value="GATase"/>
    <property type="match status" value="1"/>
</dbReference>
<dbReference type="GO" id="GO:0000107">
    <property type="term" value="F:imidazoleglycerol-phosphate synthase activity"/>
    <property type="evidence" value="ECO:0007669"/>
    <property type="project" value="UniProtKB-UniRule"/>
</dbReference>
<reference evidence="15" key="1">
    <citation type="journal article" date="2014" name="Int. J. Syst. Evol. Microbiol.">
        <title>Complete genome sequence of Corynebacterium casei LMG S-19264T (=DSM 44701T), isolated from a smear-ripened cheese.</title>
        <authorList>
            <consortium name="US DOE Joint Genome Institute (JGI-PGF)"/>
            <person name="Walter F."/>
            <person name="Albersmeier A."/>
            <person name="Kalinowski J."/>
            <person name="Ruckert C."/>
        </authorList>
    </citation>
    <scope>NUCLEOTIDE SEQUENCE</scope>
    <source>
        <strain evidence="15">KCTC 23077</strain>
    </source>
</reference>
<comment type="catalytic activity">
    <reaction evidence="10 12">
        <text>5-[(5-phospho-1-deoxy-D-ribulos-1-ylimino)methylamino]-1-(5-phospho-beta-D-ribosyl)imidazole-4-carboxamide + L-glutamine = D-erythro-1-(imidazol-4-yl)glycerol 3-phosphate + 5-amino-1-(5-phospho-beta-D-ribosyl)imidazole-4-carboxamide + L-glutamate + H(+)</text>
        <dbReference type="Rhea" id="RHEA:24793"/>
        <dbReference type="ChEBI" id="CHEBI:15378"/>
        <dbReference type="ChEBI" id="CHEBI:29985"/>
        <dbReference type="ChEBI" id="CHEBI:58278"/>
        <dbReference type="ChEBI" id="CHEBI:58359"/>
        <dbReference type="ChEBI" id="CHEBI:58475"/>
        <dbReference type="ChEBI" id="CHEBI:58525"/>
        <dbReference type="EC" id="4.3.2.10"/>
    </reaction>
</comment>
<evidence type="ECO:0000256" key="6">
    <source>
        <dbReference type="ARBA" id="ARBA00022801"/>
    </source>
</evidence>
<dbReference type="FunFam" id="3.40.50.880:FF:000009">
    <property type="entry name" value="Imidazole glycerol phosphate synthase subunit HisH"/>
    <property type="match status" value="1"/>
</dbReference>